<evidence type="ECO:0000256" key="6">
    <source>
        <dbReference type="HAMAP-Rule" id="MF_01208"/>
    </source>
</evidence>
<feature type="binding site" evidence="6">
    <location>
        <position position="130"/>
    </location>
    <ligand>
        <name>orotate</name>
        <dbReference type="ChEBI" id="CHEBI:30839"/>
    </ligand>
</feature>
<comment type="catalytic activity">
    <reaction evidence="6">
        <text>orotidine 5'-phosphate + diphosphate = orotate + 5-phospho-alpha-D-ribose 1-diphosphate</text>
        <dbReference type="Rhea" id="RHEA:10380"/>
        <dbReference type="ChEBI" id="CHEBI:30839"/>
        <dbReference type="ChEBI" id="CHEBI:33019"/>
        <dbReference type="ChEBI" id="CHEBI:57538"/>
        <dbReference type="ChEBI" id="CHEBI:58017"/>
        <dbReference type="EC" id="2.4.2.10"/>
    </reaction>
</comment>
<dbReference type="NCBIfam" id="TIGR00336">
    <property type="entry name" value="pyrE"/>
    <property type="match status" value="1"/>
</dbReference>
<dbReference type="EC" id="2.4.2.10" evidence="2 6"/>
<evidence type="ECO:0000256" key="2">
    <source>
        <dbReference type="ARBA" id="ARBA00011971"/>
    </source>
</evidence>
<keyword evidence="4 6" id="KW-0808">Transferase</keyword>
<protein>
    <recommendedName>
        <fullName evidence="2 6">Orotate phosphoribosyltransferase</fullName>
        <shortName evidence="6">OPRT</shortName>
        <shortName evidence="6">OPRTase</shortName>
        <ecNumber evidence="2 6">2.4.2.10</ecNumber>
    </recommendedName>
</protein>
<comment type="similarity">
    <text evidence="6">Belongs to the purine/pyrimidine phosphoribosyltransferase family. PyrE subfamily.</text>
</comment>
<proteinExistence type="inferred from homology"/>
<dbReference type="GO" id="GO:0004588">
    <property type="term" value="F:orotate phosphoribosyltransferase activity"/>
    <property type="evidence" value="ECO:0007669"/>
    <property type="project" value="UniProtKB-EC"/>
</dbReference>
<feature type="binding site" evidence="6">
    <location>
        <position position="106"/>
    </location>
    <ligand>
        <name>5-phospho-alpha-D-ribose 1-diphosphate</name>
        <dbReference type="ChEBI" id="CHEBI:58017"/>
        <note>ligand shared between dimeric partners</note>
    </ligand>
</feature>
<dbReference type="CDD" id="cd06223">
    <property type="entry name" value="PRTases_typeI"/>
    <property type="match status" value="1"/>
</dbReference>
<comment type="pathway">
    <text evidence="1 6">Pyrimidine metabolism; UMP biosynthesis via de novo pathway; UMP from orotate: step 1/2.</text>
</comment>
<dbReference type="PANTHER" id="PTHR19278">
    <property type="entry name" value="OROTATE PHOSPHORIBOSYLTRANSFERASE"/>
    <property type="match status" value="1"/>
</dbReference>
<comment type="function">
    <text evidence="6">Catalyzes the transfer of a ribosyl phosphate group from 5-phosphoribose 1-diphosphate to orotate, leading to the formation of orotidine monophosphate (OMP).</text>
</comment>
<dbReference type="SUPFAM" id="SSF53271">
    <property type="entry name" value="PRTase-like"/>
    <property type="match status" value="1"/>
</dbReference>
<comment type="subunit">
    <text evidence="6">Homodimer.</text>
</comment>
<dbReference type="EMBL" id="CAXJIO010000016">
    <property type="protein sequence ID" value="CAL2104384.1"/>
    <property type="molecule type" value="Genomic_DNA"/>
</dbReference>
<evidence type="ECO:0000313" key="9">
    <source>
        <dbReference type="Proteomes" id="UP001497527"/>
    </source>
</evidence>
<evidence type="ECO:0000256" key="4">
    <source>
        <dbReference type="ARBA" id="ARBA00022679"/>
    </source>
</evidence>
<name>A0ABM9PFN1_9FLAO</name>
<dbReference type="HAMAP" id="MF_01208">
    <property type="entry name" value="PyrE"/>
    <property type="match status" value="1"/>
</dbReference>
<comment type="caution">
    <text evidence="8">The sequence shown here is derived from an EMBL/GenBank/DDBJ whole genome shotgun (WGS) entry which is preliminary data.</text>
</comment>
<evidence type="ECO:0000256" key="3">
    <source>
        <dbReference type="ARBA" id="ARBA00022676"/>
    </source>
</evidence>
<dbReference type="InterPro" id="IPR000836">
    <property type="entry name" value="PRTase_dom"/>
</dbReference>
<dbReference type="Proteomes" id="UP001497527">
    <property type="component" value="Unassembled WGS sequence"/>
</dbReference>
<feature type="domain" description="Phosphoribosyltransferase" evidence="7">
    <location>
        <begin position="60"/>
        <end position="155"/>
    </location>
</feature>
<keyword evidence="9" id="KW-1185">Reference proteome</keyword>
<comment type="caution">
    <text evidence="6">Lacks conserved residue(s) required for the propagation of feature annotation.</text>
</comment>
<feature type="binding site" evidence="6">
    <location>
        <position position="100"/>
    </location>
    <ligand>
        <name>5-phospho-alpha-D-ribose 1-diphosphate</name>
        <dbReference type="ChEBI" id="CHEBI:58017"/>
        <note>ligand shared between dimeric partners</note>
    </ligand>
</feature>
<dbReference type="Pfam" id="PF00156">
    <property type="entry name" value="Pribosyltran"/>
    <property type="match status" value="1"/>
</dbReference>
<evidence type="ECO:0000256" key="5">
    <source>
        <dbReference type="ARBA" id="ARBA00022975"/>
    </source>
</evidence>
<accession>A0ABM9PFN1</accession>
<evidence type="ECO:0000256" key="1">
    <source>
        <dbReference type="ARBA" id="ARBA00004889"/>
    </source>
</evidence>
<feature type="binding site" description="in other chain" evidence="6">
    <location>
        <begin position="126"/>
        <end position="134"/>
    </location>
    <ligand>
        <name>5-phospho-alpha-D-ribose 1-diphosphate</name>
        <dbReference type="ChEBI" id="CHEBI:58017"/>
        <note>ligand shared between dimeric partners</note>
    </ligand>
</feature>
<gene>
    <name evidence="6 8" type="primary">pyrE</name>
    <name evidence="8" type="ORF">T190423A01A_70077</name>
</gene>
<organism evidence="8 9">
    <name type="scientific">Tenacibaculum polynesiense</name>
    <dbReference type="NCBI Taxonomy" id="3137857"/>
    <lineage>
        <taxon>Bacteria</taxon>
        <taxon>Pseudomonadati</taxon>
        <taxon>Bacteroidota</taxon>
        <taxon>Flavobacteriia</taxon>
        <taxon>Flavobacteriales</taxon>
        <taxon>Flavobacteriaceae</taxon>
        <taxon>Tenacibaculum</taxon>
    </lineage>
</organism>
<sequence>MDFNKDTAKKTAELLLQIKAIKLSPQTPFTWASGWKSPIYCDNRITLSYPPVRNFLKEEIAKLVEEKHGKPDVIAGVATGAIAIGILVAQELGVPFVYVRPEPKKHGRKNQIEGHIESGQNVVVIEDLISTGKSSLNAVQALKEADVNVKGMVAIFSYGFDLATENFKEKNVELTTLSNYEYLLEQALDSQYITSEELRMLEDWRVSPSTWKQNEEL</sequence>
<dbReference type="InterPro" id="IPR004467">
    <property type="entry name" value="Or_phspho_trans_dom"/>
</dbReference>
<keyword evidence="5 6" id="KW-0665">Pyrimidine biosynthesis</keyword>
<dbReference type="PANTHER" id="PTHR19278:SF9">
    <property type="entry name" value="URIDINE 5'-MONOPHOSPHATE SYNTHASE"/>
    <property type="match status" value="1"/>
</dbReference>
<keyword evidence="3 6" id="KW-0328">Glycosyltransferase</keyword>
<keyword evidence="6" id="KW-0460">Magnesium</keyword>
<dbReference type="InterPro" id="IPR029057">
    <property type="entry name" value="PRTase-like"/>
</dbReference>
<evidence type="ECO:0000313" key="8">
    <source>
        <dbReference type="EMBL" id="CAL2104384.1"/>
    </source>
</evidence>
<dbReference type="RefSeq" id="WP_348718708.1">
    <property type="nucleotide sequence ID" value="NZ_CAXJIO010000016.1"/>
</dbReference>
<dbReference type="InterPro" id="IPR023031">
    <property type="entry name" value="OPRT"/>
</dbReference>
<evidence type="ECO:0000259" key="7">
    <source>
        <dbReference type="Pfam" id="PF00156"/>
    </source>
</evidence>
<feature type="binding site" evidence="6">
    <location>
        <position position="104"/>
    </location>
    <ligand>
        <name>5-phospho-alpha-D-ribose 1-diphosphate</name>
        <dbReference type="ChEBI" id="CHEBI:58017"/>
        <note>ligand shared between dimeric partners</note>
    </ligand>
</feature>
<comment type="cofactor">
    <cofactor evidence="6">
        <name>Mg(2+)</name>
        <dbReference type="ChEBI" id="CHEBI:18420"/>
    </cofactor>
</comment>
<reference evidence="8 9" key="1">
    <citation type="submission" date="2024-05" db="EMBL/GenBank/DDBJ databases">
        <authorList>
            <person name="Duchaud E."/>
        </authorList>
    </citation>
    <scope>NUCLEOTIDE SEQUENCE [LARGE SCALE GENOMIC DNA]</scope>
    <source>
        <strain evidence="8">Ena-SAMPLE-TAB-13-05-2024-13:56:06:370-140308</strain>
    </source>
</reference>
<dbReference type="Gene3D" id="3.40.50.2020">
    <property type="match status" value="1"/>
</dbReference>